<dbReference type="Pfam" id="PF00211">
    <property type="entry name" value="Guanylate_cyc"/>
    <property type="match status" value="1"/>
</dbReference>
<evidence type="ECO:0000259" key="2">
    <source>
        <dbReference type="PROSITE" id="PS50125"/>
    </source>
</evidence>
<dbReference type="Proteomes" id="UP000321571">
    <property type="component" value="Unassembled WGS sequence"/>
</dbReference>
<evidence type="ECO:0000313" key="4">
    <source>
        <dbReference type="Proteomes" id="UP000321571"/>
    </source>
</evidence>
<dbReference type="EMBL" id="VDUX01000008">
    <property type="protein sequence ID" value="TXL57238.1"/>
    <property type="molecule type" value="Genomic_DNA"/>
</dbReference>
<dbReference type="SUPFAM" id="SSF55073">
    <property type="entry name" value="Nucleotide cyclase"/>
    <property type="match status" value="1"/>
</dbReference>
<name>A0A5C8NFD7_9ACTN</name>
<dbReference type="AlphaFoldDB" id="A0A5C8NFD7"/>
<dbReference type="PROSITE" id="PS50125">
    <property type="entry name" value="GUANYLATE_CYCLASE_2"/>
    <property type="match status" value="1"/>
</dbReference>
<evidence type="ECO:0000256" key="1">
    <source>
        <dbReference type="ARBA" id="ARBA00005381"/>
    </source>
</evidence>
<dbReference type="GO" id="GO:0035556">
    <property type="term" value="P:intracellular signal transduction"/>
    <property type="evidence" value="ECO:0007669"/>
    <property type="project" value="InterPro"/>
</dbReference>
<organism evidence="3 4">
    <name type="scientific">Aeromicrobium terrae</name>
    <dbReference type="NCBI Taxonomy" id="2498846"/>
    <lineage>
        <taxon>Bacteria</taxon>
        <taxon>Bacillati</taxon>
        <taxon>Actinomycetota</taxon>
        <taxon>Actinomycetes</taxon>
        <taxon>Propionibacteriales</taxon>
        <taxon>Nocardioidaceae</taxon>
        <taxon>Aeromicrobium</taxon>
    </lineage>
</organism>
<accession>A0A5C8NFD7</accession>
<dbReference type="PANTHER" id="PTHR43081">
    <property type="entry name" value="ADENYLATE CYCLASE, TERMINAL-DIFFERENTIATION SPECIFIC-RELATED"/>
    <property type="match status" value="1"/>
</dbReference>
<dbReference type="InterPro" id="IPR029787">
    <property type="entry name" value="Nucleotide_cyclase"/>
</dbReference>
<dbReference type="GO" id="GO:0004016">
    <property type="term" value="F:adenylate cyclase activity"/>
    <property type="evidence" value="ECO:0007669"/>
    <property type="project" value="UniProtKB-ARBA"/>
</dbReference>
<sequence>MSDEESFDPSFIVDALAELVLGEAPNLKRADVARLSGLSPEVTRARWRALGFPEVGDDDVAFTQADVEALGMAQQLIDLGVINDETEQAFIRTIGRTFSRLAEWEVRAMLVALFADAGDPKVAAERLGMLEELIPLGERIQTYAWRRHLVGAASRLALTDTQVDVAEDTCIGFADIVGYTTRSRRMTARELAELVERFESVVAGLITDHHGRVIKSIGDEILFATDDVRDAASLALDLLEQHEQDKTFPQIRVGMSYGRVMNRLGDVYGPVVNLASRLTNVARPGHAVIDHDMAAQLKGDEDFRLRRMRRTSVKGFELQEMWSLKRPR</sequence>
<comment type="similarity">
    <text evidence="1">Belongs to the adenylyl cyclase class-3 family.</text>
</comment>
<dbReference type="Gene3D" id="3.30.70.1230">
    <property type="entry name" value="Nucleotide cyclase"/>
    <property type="match status" value="1"/>
</dbReference>
<protein>
    <submittedName>
        <fullName evidence="3">Adenylate/guanylate cyclase domain-containing protein</fullName>
    </submittedName>
</protein>
<dbReference type="CDD" id="cd07302">
    <property type="entry name" value="CHD"/>
    <property type="match status" value="1"/>
</dbReference>
<dbReference type="PANTHER" id="PTHR43081:SF1">
    <property type="entry name" value="ADENYLATE CYCLASE, TERMINAL-DIFFERENTIATION SPECIFIC"/>
    <property type="match status" value="1"/>
</dbReference>
<keyword evidence="4" id="KW-1185">Reference proteome</keyword>
<dbReference type="OrthoDB" id="310836at2"/>
<dbReference type="InterPro" id="IPR001054">
    <property type="entry name" value="A/G_cyclase"/>
</dbReference>
<reference evidence="3 4" key="1">
    <citation type="submission" date="2019-06" db="EMBL/GenBank/DDBJ databases">
        <title>Aeromicrobium sp. nov., isolated from a maize field.</title>
        <authorList>
            <person name="Lin S.-Y."/>
            <person name="Tsai C.-F."/>
            <person name="Young C.-C."/>
        </authorList>
    </citation>
    <scope>NUCLEOTIDE SEQUENCE [LARGE SCALE GENOMIC DNA]</scope>
    <source>
        <strain evidence="3 4">CC-CFT486</strain>
    </source>
</reference>
<dbReference type="GO" id="GO:0009190">
    <property type="term" value="P:cyclic nucleotide biosynthetic process"/>
    <property type="evidence" value="ECO:0007669"/>
    <property type="project" value="InterPro"/>
</dbReference>
<evidence type="ECO:0000313" key="3">
    <source>
        <dbReference type="EMBL" id="TXL57238.1"/>
    </source>
</evidence>
<dbReference type="RefSeq" id="WP_147687507.1">
    <property type="nucleotide sequence ID" value="NZ_VDUX01000008.1"/>
</dbReference>
<gene>
    <name evidence="3" type="ORF">FHP06_14415</name>
</gene>
<proteinExistence type="inferred from homology"/>
<comment type="caution">
    <text evidence="3">The sequence shown here is derived from an EMBL/GenBank/DDBJ whole genome shotgun (WGS) entry which is preliminary data.</text>
</comment>
<dbReference type="InterPro" id="IPR050697">
    <property type="entry name" value="Adenylyl/Guanylyl_Cyclase_3/4"/>
</dbReference>
<feature type="domain" description="Guanylate cyclase" evidence="2">
    <location>
        <begin position="170"/>
        <end position="279"/>
    </location>
</feature>